<evidence type="ECO:0000313" key="2">
    <source>
        <dbReference type="EMBL" id="GEP98392.1"/>
    </source>
</evidence>
<dbReference type="EMBL" id="BKAU01000006">
    <property type="protein sequence ID" value="GEP98392.1"/>
    <property type="molecule type" value="Genomic_DNA"/>
</dbReference>
<dbReference type="OrthoDB" id="9801997at2"/>
<protein>
    <recommendedName>
        <fullName evidence="1">Carboxymuconolactone decarboxylase-like domain-containing protein</fullName>
    </recommendedName>
</protein>
<dbReference type="SUPFAM" id="SSF69118">
    <property type="entry name" value="AhpD-like"/>
    <property type="match status" value="1"/>
</dbReference>
<dbReference type="PANTHER" id="PTHR34846:SF10">
    <property type="entry name" value="CYTOPLASMIC PROTEIN"/>
    <property type="match status" value="1"/>
</dbReference>
<evidence type="ECO:0000259" key="1">
    <source>
        <dbReference type="Pfam" id="PF02627"/>
    </source>
</evidence>
<dbReference type="Proteomes" id="UP000321436">
    <property type="component" value="Unassembled WGS sequence"/>
</dbReference>
<evidence type="ECO:0000313" key="3">
    <source>
        <dbReference type="Proteomes" id="UP000321436"/>
    </source>
</evidence>
<keyword evidence="3" id="KW-1185">Reference proteome</keyword>
<dbReference type="Gene3D" id="1.20.1290.10">
    <property type="entry name" value="AhpD-like"/>
    <property type="match status" value="1"/>
</dbReference>
<dbReference type="AlphaFoldDB" id="A0A512RRT3"/>
<dbReference type="InterPro" id="IPR003779">
    <property type="entry name" value="CMD-like"/>
</dbReference>
<name>A0A512RRT3_9BACT</name>
<comment type="caution">
    <text evidence="2">The sequence shown here is derived from an EMBL/GenBank/DDBJ whole genome shotgun (WGS) entry which is preliminary data.</text>
</comment>
<sequence length="154" mass="17417">MERITYGEYPDGLMQAMRTVQAYIDNAGLDPRLLELMCTRVSQINGCAYCLDMHYKDAVAEGEDPLRLISLPAWRETSYYSPVERAVLAFAERLTRMPEEDDGEGLHDALLEHFSKQQIAVISLAVAQINSWNRLMKSFNPVAGNYVAGSKKKR</sequence>
<organism evidence="2 3">
    <name type="scientific">Chitinophaga cymbidii</name>
    <dbReference type="NCBI Taxonomy" id="1096750"/>
    <lineage>
        <taxon>Bacteria</taxon>
        <taxon>Pseudomonadati</taxon>
        <taxon>Bacteroidota</taxon>
        <taxon>Chitinophagia</taxon>
        <taxon>Chitinophagales</taxon>
        <taxon>Chitinophagaceae</taxon>
        <taxon>Chitinophaga</taxon>
    </lineage>
</organism>
<dbReference type="InterPro" id="IPR029032">
    <property type="entry name" value="AhpD-like"/>
</dbReference>
<gene>
    <name evidence="2" type="ORF">CCY01nite_46520</name>
</gene>
<accession>A0A512RRT3</accession>
<dbReference type="GO" id="GO:0051920">
    <property type="term" value="F:peroxiredoxin activity"/>
    <property type="evidence" value="ECO:0007669"/>
    <property type="project" value="InterPro"/>
</dbReference>
<dbReference type="Pfam" id="PF02627">
    <property type="entry name" value="CMD"/>
    <property type="match status" value="1"/>
</dbReference>
<dbReference type="InterPro" id="IPR004675">
    <property type="entry name" value="AhpD_core"/>
</dbReference>
<dbReference type="RefSeq" id="WP_146866909.1">
    <property type="nucleotide sequence ID" value="NZ_BKAU01000006.1"/>
</dbReference>
<feature type="domain" description="Carboxymuconolactone decarboxylase-like" evidence="1">
    <location>
        <begin position="14"/>
        <end position="92"/>
    </location>
</feature>
<reference evidence="2 3" key="1">
    <citation type="submission" date="2019-07" db="EMBL/GenBank/DDBJ databases">
        <title>Whole genome shotgun sequence of Chitinophaga cymbidii NBRC 109752.</title>
        <authorList>
            <person name="Hosoyama A."/>
            <person name="Uohara A."/>
            <person name="Ohji S."/>
            <person name="Ichikawa N."/>
        </authorList>
    </citation>
    <scope>NUCLEOTIDE SEQUENCE [LARGE SCALE GENOMIC DNA]</scope>
    <source>
        <strain evidence="2 3">NBRC 109752</strain>
    </source>
</reference>
<dbReference type="NCBIfam" id="TIGR00778">
    <property type="entry name" value="ahpD_dom"/>
    <property type="match status" value="1"/>
</dbReference>
<proteinExistence type="predicted"/>
<dbReference type="PANTHER" id="PTHR34846">
    <property type="entry name" value="4-CARBOXYMUCONOLACTONE DECARBOXYLASE FAMILY PROTEIN (AFU_ORTHOLOGUE AFUA_6G11590)"/>
    <property type="match status" value="1"/>
</dbReference>